<dbReference type="GO" id="GO:0006284">
    <property type="term" value="P:base-excision repair"/>
    <property type="evidence" value="ECO:0007669"/>
    <property type="project" value="InterPro"/>
</dbReference>
<dbReference type="GO" id="GO:0000701">
    <property type="term" value="F:purine-specific mismatch base pair DNA N-glycosylase activity"/>
    <property type="evidence" value="ECO:0007669"/>
    <property type="project" value="UniProtKB-EC"/>
</dbReference>
<comment type="caution">
    <text evidence="16">The sequence shown here is derived from an EMBL/GenBank/DDBJ whole genome shotgun (WGS) entry which is preliminary data.</text>
</comment>
<dbReference type="SMART" id="SM00525">
    <property type="entry name" value="FES"/>
    <property type="match status" value="1"/>
</dbReference>
<comment type="catalytic activity">
    <reaction evidence="1">
        <text>Hydrolyzes free adenine bases from 7,8-dihydro-8-oxoguanine:adenine mismatched double-stranded DNA, leaving an apurinic site.</text>
        <dbReference type="EC" id="3.2.2.31"/>
    </reaction>
</comment>
<dbReference type="EMBL" id="AODQ01000190">
    <property type="protein sequence ID" value="EMR00774.1"/>
    <property type="molecule type" value="Genomic_DNA"/>
</dbReference>
<sequence>MQNPLNPIENSHLLTAKLLDWYQRNQRDLPWRQTRDPYRIWLSEVILQQTRVQQGLPYYQRFVEKFPTVEALAAATQQEVLRLWQGLGYYSRARNLHACAQQVVAQWGGAFPQTYHLLLSLPGIGRYTAAAIASFAFKEAVPVVDGNVYRVLARLYADPTDIAKPQAFAHFFALAQQLIDPRQPDVFNQALMEFGALHCTPQKPLCLYCPLKEHCQAYALGAAGPATGKE</sequence>
<evidence type="ECO:0000313" key="16">
    <source>
        <dbReference type="EMBL" id="EMR00774.1"/>
    </source>
</evidence>
<dbReference type="InterPro" id="IPR023170">
    <property type="entry name" value="HhH_base_excis_C"/>
</dbReference>
<dbReference type="SMART" id="SM00478">
    <property type="entry name" value="ENDO3c"/>
    <property type="match status" value="1"/>
</dbReference>
<dbReference type="FunFam" id="1.10.340.30:FF:000002">
    <property type="entry name" value="Adenine DNA glycosylase"/>
    <property type="match status" value="1"/>
</dbReference>
<evidence type="ECO:0000256" key="3">
    <source>
        <dbReference type="ARBA" id="ARBA00002933"/>
    </source>
</evidence>
<dbReference type="PROSITE" id="PS01155">
    <property type="entry name" value="ENDONUCLEASE_III_2"/>
    <property type="match status" value="1"/>
</dbReference>
<evidence type="ECO:0000256" key="2">
    <source>
        <dbReference type="ARBA" id="ARBA00001966"/>
    </source>
</evidence>
<dbReference type="PROSITE" id="PS00764">
    <property type="entry name" value="ENDONUCLEASE_III_1"/>
    <property type="match status" value="1"/>
</dbReference>
<evidence type="ECO:0000256" key="12">
    <source>
        <dbReference type="ARBA" id="ARBA00023014"/>
    </source>
</evidence>
<evidence type="ECO:0000256" key="5">
    <source>
        <dbReference type="ARBA" id="ARBA00012045"/>
    </source>
</evidence>
<evidence type="ECO:0000256" key="1">
    <source>
        <dbReference type="ARBA" id="ARBA00000843"/>
    </source>
</evidence>
<dbReference type="Pfam" id="PF00730">
    <property type="entry name" value="HhH-GPD"/>
    <property type="match status" value="1"/>
</dbReference>
<keyword evidence="11" id="KW-0408">Iron</keyword>
<keyword evidence="17" id="KW-1185">Reference proteome</keyword>
<keyword evidence="7" id="KW-0004">4Fe-4S</keyword>
<evidence type="ECO:0000256" key="7">
    <source>
        <dbReference type="ARBA" id="ARBA00022485"/>
    </source>
</evidence>
<dbReference type="Gene3D" id="1.10.340.30">
    <property type="entry name" value="Hypothetical protein, domain 2"/>
    <property type="match status" value="1"/>
</dbReference>
<evidence type="ECO:0000256" key="10">
    <source>
        <dbReference type="ARBA" id="ARBA00022801"/>
    </source>
</evidence>
<dbReference type="GO" id="GO:0034039">
    <property type="term" value="F:8-oxo-7,8-dihydroguanine DNA N-glycosylase activity"/>
    <property type="evidence" value="ECO:0007669"/>
    <property type="project" value="TreeGrafter"/>
</dbReference>
<feature type="domain" description="HhH-GPD" evidence="15">
    <location>
        <begin position="46"/>
        <end position="197"/>
    </location>
</feature>
<evidence type="ECO:0000256" key="8">
    <source>
        <dbReference type="ARBA" id="ARBA00022723"/>
    </source>
</evidence>
<reference evidence="16 17" key="1">
    <citation type="journal article" date="2013" name="Genome Announc.">
        <title>Draft Genome Sequence of Cesiribacter andamanensis Strain AMV16T, Isolated from a Soil Sample from a Mud Volcano in the Andaman Islands, India.</title>
        <authorList>
            <person name="Shivaji S."/>
            <person name="Ara S."/>
            <person name="Begum Z."/>
            <person name="Srinivas T.N."/>
            <person name="Singh A."/>
            <person name="Kumar Pinnaka A."/>
        </authorList>
    </citation>
    <scope>NUCLEOTIDE SEQUENCE [LARGE SCALE GENOMIC DNA]</scope>
    <source>
        <strain evidence="16 17">AMV16</strain>
    </source>
</reference>
<organism evidence="16 17">
    <name type="scientific">Cesiribacter andamanensis AMV16</name>
    <dbReference type="NCBI Taxonomy" id="1279009"/>
    <lineage>
        <taxon>Bacteria</taxon>
        <taxon>Pseudomonadati</taxon>
        <taxon>Bacteroidota</taxon>
        <taxon>Cytophagia</taxon>
        <taxon>Cytophagales</taxon>
        <taxon>Cesiribacteraceae</taxon>
        <taxon>Cesiribacter</taxon>
    </lineage>
</organism>
<dbReference type="Proteomes" id="UP000011910">
    <property type="component" value="Unassembled WGS sequence"/>
</dbReference>
<dbReference type="Gene3D" id="1.10.1670.10">
    <property type="entry name" value="Helix-hairpin-Helix base-excision DNA repair enzymes (C-terminal)"/>
    <property type="match status" value="1"/>
</dbReference>
<dbReference type="InterPro" id="IPR003651">
    <property type="entry name" value="Endonuclease3_FeS-loop_motif"/>
</dbReference>
<name>M7NQL4_9BACT</name>
<evidence type="ECO:0000313" key="17">
    <source>
        <dbReference type="Proteomes" id="UP000011910"/>
    </source>
</evidence>
<comment type="function">
    <text evidence="3">Adenine glycosylase active on G-A mispairs. MutY also corrects error-prone DNA synthesis past GO lesions which are due to the oxidatively damaged form of guanine: 7,8-dihydro-8-oxoguanine (8-oxo-dGTP).</text>
</comment>
<evidence type="ECO:0000256" key="13">
    <source>
        <dbReference type="ARBA" id="ARBA00023204"/>
    </source>
</evidence>
<keyword evidence="9" id="KW-0227">DNA damage</keyword>
<dbReference type="GO" id="GO:0032357">
    <property type="term" value="F:oxidized purine DNA binding"/>
    <property type="evidence" value="ECO:0007669"/>
    <property type="project" value="TreeGrafter"/>
</dbReference>
<evidence type="ECO:0000259" key="15">
    <source>
        <dbReference type="SMART" id="SM00478"/>
    </source>
</evidence>
<keyword evidence="12" id="KW-0411">Iron-sulfur</keyword>
<dbReference type="InterPro" id="IPR005760">
    <property type="entry name" value="A/G_AdeGlyc_MutY"/>
</dbReference>
<keyword evidence="13" id="KW-0234">DNA repair</keyword>
<dbReference type="PIRSF" id="PIRSF001435">
    <property type="entry name" value="Nth"/>
    <property type="match status" value="1"/>
</dbReference>
<comment type="similarity">
    <text evidence="4">Belongs to the Nth/MutY family.</text>
</comment>
<dbReference type="GO" id="GO:0035485">
    <property type="term" value="F:adenine/guanine mispair binding"/>
    <property type="evidence" value="ECO:0007669"/>
    <property type="project" value="TreeGrafter"/>
</dbReference>
<proteinExistence type="inferred from homology"/>
<dbReference type="PATRIC" id="fig|1279009.4.peg.4140"/>
<evidence type="ECO:0000256" key="14">
    <source>
        <dbReference type="ARBA" id="ARBA00023295"/>
    </source>
</evidence>
<dbReference type="EC" id="3.2.2.31" evidence="5"/>
<keyword evidence="8" id="KW-0479">Metal-binding</keyword>
<keyword evidence="10 16" id="KW-0378">Hydrolase</keyword>
<dbReference type="InterPro" id="IPR003265">
    <property type="entry name" value="HhH-GPD_domain"/>
</dbReference>
<dbReference type="PANTHER" id="PTHR42944:SF1">
    <property type="entry name" value="ADENINE DNA GLYCOSYLASE"/>
    <property type="match status" value="1"/>
</dbReference>
<dbReference type="SUPFAM" id="SSF48150">
    <property type="entry name" value="DNA-glycosylase"/>
    <property type="match status" value="1"/>
</dbReference>
<dbReference type="CDD" id="cd00056">
    <property type="entry name" value="ENDO3c"/>
    <property type="match status" value="1"/>
</dbReference>
<protein>
    <recommendedName>
        <fullName evidence="6">Adenine DNA glycosylase</fullName>
        <ecNumber evidence="5">3.2.2.31</ecNumber>
    </recommendedName>
</protein>
<dbReference type="AlphaFoldDB" id="M7NQL4"/>
<dbReference type="InterPro" id="IPR004035">
    <property type="entry name" value="Endouclease-III_FeS-bd_BS"/>
</dbReference>
<dbReference type="PANTHER" id="PTHR42944">
    <property type="entry name" value="ADENINE DNA GLYCOSYLASE"/>
    <property type="match status" value="1"/>
</dbReference>
<dbReference type="Pfam" id="PF00633">
    <property type="entry name" value="HHH"/>
    <property type="match status" value="1"/>
</dbReference>
<dbReference type="GO" id="GO:0051539">
    <property type="term" value="F:4 iron, 4 sulfur cluster binding"/>
    <property type="evidence" value="ECO:0007669"/>
    <property type="project" value="UniProtKB-KW"/>
</dbReference>
<dbReference type="InterPro" id="IPR011257">
    <property type="entry name" value="DNA_glycosylase"/>
</dbReference>
<evidence type="ECO:0000256" key="11">
    <source>
        <dbReference type="ARBA" id="ARBA00023004"/>
    </source>
</evidence>
<keyword evidence="14 16" id="KW-0326">Glycosidase</keyword>
<comment type="cofactor">
    <cofactor evidence="2">
        <name>[4Fe-4S] cluster</name>
        <dbReference type="ChEBI" id="CHEBI:49883"/>
    </cofactor>
</comment>
<evidence type="ECO:0000256" key="4">
    <source>
        <dbReference type="ARBA" id="ARBA00008343"/>
    </source>
</evidence>
<dbReference type="NCBIfam" id="TIGR01084">
    <property type="entry name" value="mutY"/>
    <property type="match status" value="1"/>
</dbReference>
<dbReference type="STRING" id="1279009.ADICEAN_04108"/>
<gene>
    <name evidence="16" type="primary">mutY</name>
    <name evidence="16" type="ORF">ADICEAN_04108</name>
</gene>
<dbReference type="GO" id="GO:0006298">
    <property type="term" value="P:mismatch repair"/>
    <property type="evidence" value="ECO:0007669"/>
    <property type="project" value="TreeGrafter"/>
</dbReference>
<dbReference type="eggNOG" id="COG1194">
    <property type="taxonomic scope" value="Bacteria"/>
</dbReference>
<evidence type="ECO:0000256" key="6">
    <source>
        <dbReference type="ARBA" id="ARBA00022023"/>
    </source>
</evidence>
<accession>M7NQL4</accession>
<dbReference type="InterPro" id="IPR044298">
    <property type="entry name" value="MIG/MutY"/>
</dbReference>
<evidence type="ECO:0000256" key="9">
    <source>
        <dbReference type="ARBA" id="ARBA00022763"/>
    </source>
</evidence>
<dbReference type="InterPro" id="IPR000445">
    <property type="entry name" value="HhH_motif"/>
</dbReference>
<dbReference type="InterPro" id="IPR004036">
    <property type="entry name" value="Endonuclease-III-like_CS2"/>
</dbReference>
<dbReference type="GO" id="GO:0046872">
    <property type="term" value="F:metal ion binding"/>
    <property type="evidence" value="ECO:0007669"/>
    <property type="project" value="UniProtKB-KW"/>
</dbReference>